<evidence type="ECO:0000256" key="1">
    <source>
        <dbReference type="ARBA" id="ARBA00023004"/>
    </source>
</evidence>
<sequence>MNTKIFCQFFNKYADKLERKPYPGKIGDKIYKKISKDAWKQWMFQQTKMINEKKLNMFNINDRKILENYMIKFLFKKKQI</sequence>
<dbReference type="InterPro" id="IPR007457">
    <property type="entry name" value="Fe_traffick_prot_YggX"/>
</dbReference>
<evidence type="ECO:0000313" key="3">
    <source>
        <dbReference type="Proteomes" id="UP000077654"/>
    </source>
</evidence>
<gene>
    <name evidence="2" type="ORF">XW81_02565</name>
</gene>
<protein>
    <recommendedName>
        <fullName evidence="4">Fe(2+)-trafficking protein</fullName>
    </recommendedName>
</protein>
<evidence type="ECO:0008006" key="4">
    <source>
        <dbReference type="Google" id="ProtNLM"/>
    </source>
</evidence>
<keyword evidence="1" id="KW-0408">Iron</keyword>
<dbReference type="STRING" id="118110.XW81_02565"/>
<dbReference type="GO" id="GO:0034599">
    <property type="term" value="P:cellular response to oxidative stress"/>
    <property type="evidence" value="ECO:0007669"/>
    <property type="project" value="TreeGrafter"/>
</dbReference>
<dbReference type="PIRSF" id="PIRSF029827">
    <property type="entry name" value="Fe_traffic_YggX"/>
    <property type="match status" value="1"/>
</dbReference>
<dbReference type="GO" id="GO:0005506">
    <property type="term" value="F:iron ion binding"/>
    <property type="evidence" value="ECO:0007669"/>
    <property type="project" value="InterPro"/>
</dbReference>
<dbReference type="PATRIC" id="fig|118110.3.peg.510"/>
<dbReference type="PANTHER" id="PTHR36965:SF1">
    <property type="entry name" value="FE(2+)-TRAFFICKING PROTEIN-RELATED"/>
    <property type="match status" value="1"/>
</dbReference>
<dbReference type="PANTHER" id="PTHR36965">
    <property type="entry name" value="FE(2+)-TRAFFICKING PROTEIN-RELATED"/>
    <property type="match status" value="1"/>
</dbReference>
<dbReference type="SUPFAM" id="SSF111148">
    <property type="entry name" value="YggX-like"/>
    <property type="match status" value="1"/>
</dbReference>
<organism evidence="2 3">
    <name type="scientific">Buchnera aphidicola subsp. Schlechtendalia chinensis</name>
    <dbReference type="NCBI Taxonomy" id="118110"/>
    <lineage>
        <taxon>Bacteria</taxon>
        <taxon>Pseudomonadati</taxon>
        <taxon>Pseudomonadota</taxon>
        <taxon>Gammaproteobacteria</taxon>
        <taxon>Enterobacterales</taxon>
        <taxon>Erwiniaceae</taxon>
        <taxon>Buchnera</taxon>
    </lineage>
</organism>
<dbReference type="Proteomes" id="UP000077654">
    <property type="component" value="Chromosome"/>
</dbReference>
<dbReference type="GO" id="GO:0005829">
    <property type="term" value="C:cytosol"/>
    <property type="evidence" value="ECO:0007669"/>
    <property type="project" value="TreeGrafter"/>
</dbReference>
<reference evidence="2 3" key="1">
    <citation type="submission" date="2015-04" db="EMBL/GenBank/DDBJ databases">
        <title>Buchnera aphidicola assembly.</title>
        <authorList>
            <person name="Zhang Y."/>
        </authorList>
    </citation>
    <scope>NUCLEOTIDE SEQUENCE [LARGE SCALE GENOMIC DNA]</scope>
    <source>
        <strain evidence="2 3">SC</strain>
    </source>
</reference>
<dbReference type="Gene3D" id="1.10.3880.10">
    <property type="entry name" value="Fe(II) trafficking protein YggX"/>
    <property type="match status" value="1"/>
</dbReference>
<keyword evidence="3" id="KW-1185">Reference proteome</keyword>
<dbReference type="OrthoDB" id="9804318at2"/>
<dbReference type="Pfam" id="PF04362">
    <property type="entry name" value="Iron_traffic"/>
    <property type="match status" value="1"/>
</dbReference>
<name>A0A172WEB5_BUCSC</name>
<dbReference type="RefSeq" id="WP_075474440.1">
    <property type="nucleotide sequence ID" value="NZ_CP011299.1"/>
</dbReference>
<accession>A0A172WEB5</accession>
<evidence type="ECO:0000313" key="2">
    <source>
        <dbReference type="EMBL" id="ANF17323.1"/>
    </source>
</evidence>
<dbReference type="NCBIfam" id="NF003817">
    <property type="entry name" value="PRK05408.1"/>
    <property type="match status" value="1"/>
</dbReference>
<dbReference type="AlphaFoldDB" id="A0A172WEB5"/>
<dbReference type="EMBL" id="CP011299">
    <property type="protein sequence ID" value="ANF17323.1"/>
    <property type="molecule type" value="Genomic_DNA"/>
</dbReference>
<proteinExistence type="predicted"/>
<dbReference type="InterPro" id="IPR036766">
    <property type="entry name" value="Fe_traffick_prot_YggX_sf"/>
</dbReference>